<accession>W9NNL3</accession>
<dbReference type="HOGENOM" id="CLU_010595_2_4_1"/>
<name>W9NNL3_FUSOX</name>
<sequence>MDCTPLCGDKTLDPKGPVVTWCNDLIMASDKLQRPAIFGANLKEIYERVGFVDVHQCILKMPINGWASDPRLKQVGWMWVRNMLDGLSGFSYQLLNKAFERTSTQIEVSLINVRRDLMSPRIHAYMPVFVVWGRKPKSNQVSV</sequence>
<proteinExistence type="predicted"/>
<protein>
    <recommendedName>
        <fullName evidence="2">Methyltransferase</fullName>
    </recommendedName>
</protein>
<organism evidence="1">
    <name type="scientific">Fusarium oxysporum f. sp. pisi HDV247</name>
    <dbReference type="NCBI Taxonomy" id="1080344"/>
    <lineage>
        <taxon>Eukaryota</taxon>
        <taxon>Fungi</taxon>
        <taxon>Dikarya</taxon>
        <taxon>Ascomycota</taxon>
        <taxon>Pezizomycotina</taxon>
        <taxon>Sordariomycetes</taxon>
        <taxon>Hypocreomycetidae</taxon>
        <taxon>Hypocreales</taxon>
        <taxon>Nectriaceae</taxon>
        <taxon>Fusarium</taxon>
        <taxon>Fusarium oxysporum species complex</taxon>
    </lineage>
</organism>
<evidence type="ECO:0008006" key="2">
    <source>
        <dbReference type="Google" id="ProtNLM"/>
    </source>
</evidence>
<dbReference type="EMBL" id="JH651113">
    <property type="protein sequence ID" value="EXA29440.1"/>
    <property type="molecule type" value="Genomic_DNA"/>
</dbReference>
<reference evidence="1" key="1">
    <citation type="submission" date="2011-10" db="EMBL/GenBank/DDBJ databases">
        <title>The Genome Sequence of Fusarium oxysporum HDV247.</title>
        <authorList>
            <consortium name="The Broad Institute Genome Sequencing Platform"/>
            <person name="Ma L.-J."/>
            <person name="Gale L.R."/>
            <person name="Schwartz D.C."/>
            <person name="Zhou S."/>
            <person name="Corby-Kistler H."/>
            <person name="Young S.K."/>
            <person name="Zeng Q."/>
            <person name="Gargeya S."/>
            <person name="Fitzgerald M."/>
            <person name="Haas B."/>
            <person name="Abouelleil A."/>
            <person name="Alvarado L."/>
            <person name="Arachchi H.M."/>
            <person name="Berlin A."/>
            <person name="Brown A."/>
            <person name="Chapman S.B."/>
            <person name="Chen Z."/>
            <person name="Dunbar C."/>
            <person name="Freedman E."/>
            <person name="Gearin G."/>
            <person name="Goldberg J."/>
            <person name="Griggs A."/>
            <person name="Gujja S."/>
            <person name="Heiman D."/>
            <person name="Howarth C."/>
            <person name="Larson L."/>
            <person name="Lui A."/>
            <person name="MacDonald P.J.P."/>
            <person name="Montmayeur A."/>
            <person name="Murphy C."/>
            <person name="Neiman D."/>
            <person name="Pearson M."/>
            <person name="Priest M."/>
            <person name="Roberts A."/>
            <person name="Saif S."/>
            <person name="Shea T."/>
            <person name="Shenoy N."/>
            <person name="Sisk P."/>
            <person name="Stolte C."/>
            <person name="Sykes S."/>
            <person name="Wortman J."/>
            <person name="Nusbaum C."/>
            <person name="Birren B."/>
        </authorList>
    </citation>
    <scope>NUCLEOTIDE SEQUENCE [LARGE SCALE GENOMIC DNA]</scope>
    <source>
        <strain evidence="1">HDV247</strain>
    </source>
</reference>
<reference evidence="1" key="2">
    <citation type="submission" date="2012-05" db="EMBL/GenBank/DDBJ databases">
        <title>Annotation of the Genome Sequence of Fusarium oxysporum HDV247.</title>
        <authorList>
            <consortium name="The Broad Institute Genomics Platform"/>
            <person name="Ma L.-J."/>
            <person name="Corby-Kistler H."/>
            <person name="Broz K."/>
            <person name="Gale L.R."/>
            <person name="Jonkers W."/>
            <person name="O'Donnell K."/>
            <person name="Ploetz R."/>
            <person name="Steinberg C."/>
            <person name="Schwartz D.C."/>
            <person name="VanEtten H."/>
            <person name="Zhou S."/>
            <person name="Young S.K."/>
            <person name="Zeng Q."/>
            <person name="Gargeya S."/>
            <person name="Fitzgerald M."/>
            <person name="Abouelleil A."/>
            <person name="Alvarado L."/>
            <person name="Chapman S.B."/>
            <person name="Gainer-Dewar J."/>
            <person name="Goldberg J."/>
            <person name="Griggs A."/>
            <person name="Gujja S."/>
            <person name="Hansen M."/>
            <person name="Howarth C."/>
            <person name="Imamovic A."/>
            <person name="Ireland A."/>
            <person name="Larimer J."/>
            <person name="McCowan C."/>
            <person name="Murphy C."/>
            <person name="Pearson M."/>
            <person name="Poon T.W."/>
            <person name="Priest M."/>
            <person name="Roberts A."/>
            <person name="Saif S."/>
            <person name="Shea T."/>
            <person name="Sykes S."/>
            <person name="Wortman J."/>
            <person name="Nusbaum C."/>
            <person name="Birren B."/>
        </authorList>
    </citation>
    <scope>NUCLEOTIDE SEQUENCE</scope>
    <source>
        <strain evidence="1">HDV247</strain>
    </source>
</reference>
<gene>
    <name evidence="1" type="ORF">FOVG_19079</name>
</gene>
<dbReference type="InterPro" id="IPR029063">
    <property type="entry name" value="SAM-dependent_MTases_sf"/>
</dbReference>
<dbReference type="AlphaFoldDB" id="W9NNL3"/>
<dbReference type="Proteomes" id="UP000030751">
    <property type="component" value="Unassembled WGS sequence"/>
</dbReference>
<evidence type="ECO:0000313" key="1">
    <source>
        <dbReference type="EMBL" id="EXA29440.1"/>
    </source>
</evidence>
<dbReference type="SUPFAM" id="SSF53335">
    <property type="entry name" value="S-adenosyl-L-methionine-dependent methyltransferases"/>
    <property type="match status" value="1"/>
</dbReference>